<evidence type="ECO:0000256" key="2">
    <source>
        <dbReference type="ARBA" id="ARBA00022737"/>
    </source>
</evidence>
<dbReference type="InterPro" id="IPR032675">
    <property type="entry name" value="LRR_dom_sf"/>
</dbReference>
<dbReference type="Gene3D" id="3.80.10.10">
    <property type="entry name" value="Ribonuclease Inhibitor"/>
    <property type="match status" value="1"/>
</dbReference>
<comment type="caution">
    <text evidence="3">The sequence shown here is derived from an EMBL/GenBank/DDBJ whole genome shotgun (WGS) entry which is preliminary data.</text>
</comment>
<keyword evidence="2" id="KW-0677">Repeat</keyword>
<dbReference type="AlphaFoldDB" id="A0A2V1GT26"/>
<keyword evidence="1" id="KW-0433">Leucine-rich repeat</keyword>
<dbReference type="RefSeq" id="WP_116688816.1">
    <property type="nucleotide sequence ID" value="NZ_CAWNYD010000012.1"/>
</dbReference>
<dbReference type="OrthoDB" id="5828788at2"/>
<dbReference type="PANTHER" id="PTHR46652:SF3">
    <property type="entry name" value="LEUCINE-RICH REPEAT-CONTAINING PROTEIN 9"/>
    <property type="match status" value="1"/>
</dbReference>
<evidence type="ECO:0008006" key="5">
    <source>
        <dbReference type="Google" id="ProtNLM"/>
    </source>
</evidence>
<accession>A0A2V1GT26</accession>
<dbReference type="InterPro" id="IPR050836">
    <property type="entry name" value="SDS22/Internalin_LRR"/>
</dbReference>
<reference evidence="3 4" key="1">
    <citation type="submission" date="2018-04" db="EMBL/GenBank/DDBJ databases">
        <title>Thalassorhabdus spongiae gen. nov., sp. nov., isolated from a marine sponge in South-West Iceland.</title>
        <authorList>
            <person name="Knobloch S."/>
            <person name="Daussin A."/>
            <person name="Johannsson R."/>
            <person name="Marteinsson V.T."/>
        </authorList>
    </citation>
    <scope>NUCLEOTIDE SEQUENCE [LARGE SCALE GENOMIC DNA]</scope>
    <source>
        <strain evidence="3 4">Hp12</strain>
    </source>
</reference>
<dbReference type="PANTHER" id="PTHR46652">
    <property type="entry name" value="LEUCINE-RICH REPEAT AND IQ DOMAIN-CONTAINING PROTEIN 1-RELATED"/>
    <property type="match status" value="1"/>
</dbReference>
<organism evidence="3 4">
    <name type="scientific">Pelagibaculum spongiae</name>
    <dbReference type="NCBI Taxonomy" id="2080658"/>
    <lineage>
        <taxon>Bacteria</taxon>
        <taxon>Pseudomonadati</taxon>
        <taxon>Pseudomonadota</taxon>
        <taxon>Gammaproteobacteria</taxon>
        <taxon>Oceanospirillales</taxon>
        <taxon>Pelagibaculum</taxon>
    </lineage>
</organism>
<dbReference type="EMBL" id="QDDL01000012">
    <property type="protein sequence ID" value="PVZ64513.1"/>
    <property type="molecule type" value="Genomic_DNA"/>
</dbReference>
<evidence type="ECO:0000313" key="4">
    <source>
        <dbReference type="Proteomes" id="UP000244906"/>
    </source>
</evidence>
<dbReference type="SUPFAM" id="SSF52075">
    <property type="entry name" value="Outer arm dynein light chain 1"/>
    <property type="match status" value="1"/>
</dbReference>
<gene>
    <name evidence="3" type="ORF">DC094_19565</name>
</gene>
<proteinExistence type="predicted"/>
<sequence>MIKVFGGNTCKKIAQQLNVTLQNCLVFSICSDERLSTSLDQYLQNIEKKNIPSSLIIIGDFPSLRPAPSESPASYEAIRMIQKSAELKGTIRVCWLDGELVRSSNSLPVMHWNNFNFEQVPCGENRAATLTNASESLNHDNKKAYEHLCNLLKFNIYIGVEEEKIISIDLTDNQAYQRGLGIGLSIGQQKNVWAALLELKSLKKIRASFNDLSFIPNLTILHQLEELDIRGNPDIDLTELSSALSLKKLNISACNLDSIPNEVETLENLTTLLAYKNTIEDISNIKFSRYLKRLSLYRNQIENADINLGHCHSLKEINLGANPILHMNLKISPKINKLKLRARHIGNSILDSFHGDTVIVTSKE</sequence>
<protein>
    <recommendedName>
        <fullName evidence="5">Leucine-rich repeat domain-containing protein</fullName>
    </recommendedName>
</protein>
<dbReference type="Proteomes" id="UP000244906">
    <property type="component" value="Unassembled WGS sequence"/>
</dbReference>
<evidence type="ECO:0000313" key="3">
    <source>
        <dbReference type="EMBL" id="PVZ64513.1"/>
    </source>
</evidence>
<evidence type="ECO:0000256" key="1">
    <source>
        <dbReference type="ARBA" id="ARBA00022614"/>
    </source>
</evidence>
<name>A0A2V1GT26_9GAMM</name>
<keyword evidence="4" id="KW-1185">Reference proteome</keyword>